<gene>
    <name evidence="2" type="ORF">Back2_16470</name>
</gene>
<keyword evidence="3" id="KW-1185">Reference proteome</keyword>
<evidence type="ECO:0000313" key="2">
    <source>
        <dbReference type="EMBL" id="BBH17360.1"/>
    </source>
</evidence>
<dbReference type="RefSeq" id="WP_125568458.1">
    <property type="nucleotide sequence ID" value="NZ_AP019307.1"/>
</dbReference>
<dbReference type="EMBL" id="AP019307">
    <property type="protein sequence ID" value="BBH17360.1"/>
    <property type="molecule type" value="Genomic_DNA"/>
</dbReference>
<dbReference type="AlphaFoldDB" id="A0A3G9IEE9"/>
<evidence type="ECO:0000313" key="3">
    <source>
        <dbReference type="Proteomes" id="UP000271573"/>
    </source>
</evidence>
<feature type="region of interest" description="Disordered" evidence="1">
    <location>
        <begin position="42"/>
        <end position="88"/>
    </location>
</feature>
<dbReference type="KEGG" id="nbe:Back2_16470"/>
<dbReference type="Proteomes" id="UP000271573">
    <property type="component" value="Chromosome"/>
</dbReference>
<name>A0A3G9IEE9_9ACTN</name>
<sequence length="88" mass="9577">MKFVKLLLGSGLIAGIAYLLYQQWHDESAGAAEWISTGPAERTSSAVQSIPQTEDELAFSDAEEEGWPDVKDPFEGQDPLTAPLPEDI</sequence>
<reference evidence="2 3" key="1">
    <citation type="submission" date="2018-11" db="EMBL/GenBank/DDBJ databases">
        <title>Complete genome sequence of Nocardioides baekrokdamisoli strain KCTC 39748.</title>
        <authorList>
            <person name="Kang S.W."/>
            <person name="Lee K.C."/>
            <person name="Kim K.K."/>
            <person name="Kim J.S."/>
            <person name="Kim D.S."/>
            <person name="Ko S.H."/>
            <person name="Yang S.H."/>
            <person name="Shin Y.K."/>
            <person name="Lee J.S."/>
        </authorList>
    </citation>
    <scope>NUCLEOTIDE SEQUENCE [LARGE SCALE GENOMIC DNA]</scope>
    <source>
        <strain evidence="2 3">KCTC 39748</strain>
    </source>
</reference>
<feature type="compositionally biased region" description="Acidic residues" evidence="1">
    <location>
        <begin position="53"/>
        <end position="67"/>
    </location>
</feature>
<protein>
    <submittedName>
        <fullName evidence="2">Uncharacterized protein</fullName>
    </submittedName>
</protein>
<accession>A0A3G9IEE9</accession>
<organism evidence="2 3">
    <name type="scientific">Nocardioides baekrokdamisoli</name>
    <dbReference type="NCBI Taxonomy" id="1804624"/>
    <lineage>
        <taxon>Bacteria</taxon>
        <taxon>Bacillati</taxon>
        <taxon>Actinomycetota</taxon>
        <taxon>Actinomycetes</taxon>
        <taxon>Propionibacteriales</taxon>
        <taxon>Nocardioidaceae</taxon>
        <taxon>Nocardioides</taxon>
    </lineage>
</organism>
<proteinExistence type="predicted"/>
<evidence type="ECO:0000256" key="1">
    <source>
        <dbReference type="SAM" id="MobiDB-lite"/>
    </source>
</evidence>
<feature type="compositionally biased region" description="Polar residues" evidence="1">
    <location>
        <begin position="42"/>
        <end position="52"/>
    </location>
</feature>